<dbReference type="AlphaFoldDB" id="A0A1L9TEQ2"/>
<proteinExistence type="predicted"/>
<evidence type="ECO:0000313" key="1">
    <source>
        <dbReference type="EMBL" id="OJJ57902.1"/>
    </source>
</evidence>
<organism evidence="1 2">
    <name type="scientific">Aspergillus sydowii CBS 593.65</name>
    <dbReference type="NCBI Taxonomy" id="1036612"/>
    <lineage>
        <taxon>Eukaryota</taxon>
        <taxon>Fungi</taxon>
        <taxon>Dikarya</taxon>
        <taxon>Ascomycota</taxon>
        <taxon>Pezizomycotina</taxon>
        <taxon>Eurotiomycetes</taxon>
        <taxon>Eurotiomycetidae</taxon>
        <taxon>Eurotiales</taxon>
        <taxon>Aspergillaceae</taxon>
        <taxon>Aspergillus</taxon>
        <taxon>Aspergillus subgen. Nidulantes</taxon>
    </lineage>
</organism>
<dbReference type="GeneID" id="63756399"/>
<evidence type="ECO:0000313" key="2">
    <source>
        <dbReference type="Proteomes" id="UP000184356"/>
    </source>
</evidence>
<dbReference type="RefSeq" id="XP_040701708.1">
    <property type="nucleotide sequence ID" value="XM_040840326.1"/>
</dbReference>
<gene>
    <name evidence="1" type="ORF">ASPSYDRAFT_1178353</name>
</gene>
<accession>A0A1L9TEQ2</accession>
<dbReference type="EMBL" id="KV878587">
    <property type="protein sequence ID" value="OJJ57902.1"/>
    <property type="molecule type" value="Genomic_DNA"/>
</dbReference>
<name>A0A1L9TEQ2_9EURO</name>
<dbReference type="OrthoDB" id="5410873at2759"/>
<dbReference type="VEuPathDB" id="FungiDB:ASPSYDRAFT_1178353"/>
<keyword evidence="2" id="KW-1185">Reference proteome</keyword>
<protein>
    <submittedName>
        <fullName evidence="1">Uncharacterized protein</fullName>
    </submittedName>
</protein>
<dbReference type="Proteomes" id="UP000184356">
    <property type="component" value="Unassembled WGS sequence"/>
</dbReference>
<sequence length="407" mass="44499">MALSSSTSSQSSQSRIFVDDVWHLIAESLSQPSLSSSPDGDPDEATEYWNPTSLAALTPHLCDLISLSCTRLSSTMSSQISPASVVSNSSASTSHSTTAIRIAADADASITSTSPAPAQPRNGKTPGVDYNTAQFASLEIHNLNPIALPVIATTPFHSLLSRLKSLKLTLAPPDYLSLHDIITVRSASIPLDNFGPWLFNHLASLEELSFNPDPSNSGPHMGNAGQNPAYIQDIGLRNATMPKLKKVTLANIFVCAVLTGFLCRHLPSLEDITLHFCRAYVPYDNNNNNNNNNGNKNSWSTLFKSITSANPPALKLFTFTTPQDELILWSPDDDWLDSDLVEAMYRTREAEPNTLLFPHYEIWDRECVMRDMGVNIRSFLAGEDYGAFLGLRGVLRWNAGGEETRVT</sequence>
<reference evidence="2" key="1">
    <citation type="journal article" date="2017" name="Genome Biol.">
        <title>Comparative genomics reveals high biological diversity and specific adaptations in the industrially and medically important fungal genus Aspergillus.</title>
        <authorList>
            <person name="de Vries R.P."/>
            <person name="Riley R."/>
            <person name="Wiebenga A."/>
            <person name="Aguilar-Osorio G."/>
            <person name="Amillis S."/>
            <person name="Uchima C.A."/>
            <person name="Anderluh G."/>
            <person name="Asadollahi M."/>
            <person name="Askin M."/>
            <person name="Barry K."/>
            <person name="Battaglia E."/>
            <person name="Bayram O."/>
            <person name="Benocci T."/>
            <person name="Braus-Stromeyer S.A."/>
            <person name="Caldana C."/>
            <person name="Canovas D."/>
            <person name="Cerqueira G.C."/>
            <person name="Chen F."/>
            <person name="Chen W."/>
            <person name="Choi C."/>
            <person name="Clum A."/>
            <person name="Dos Santos R.A."/>
            <person name="Damasio A.R."/>
            <person name="Diallinas G."/>
            <person name="Emri T."/>
            <person name="Fekete E."/>
            <person name="Flipphi M."/>
            <person name="Freyberg S."/>
            <person name="Gallo A."/>
            <person name="Gournas C."/>
            <person name="Habgood R."/>
            <person name="Hainaut M."/>
            <person name="Harispe M.L."/>
            <person name="Henrissat B."/>
            <person name="Hilden K.S."/>
            <person name="Hope R."/>
            <person name="Hossain A."/>
            <person name="Karabika E."/>
            <person name="Karaffa L."/>
            <person name="Karanyi Z."/>
            <person name="Krasevec N."/>
            <person name="Kuo A."/>
            <person name="Kusch H."/>
            <person name="LaButti K."/>
            <person name="Lagendijk E.L."/>
            <person name="Lapidus A."/>
            <person name="Levasseur A."/>
            <person name="Lindquist E."/>
            <person name="Lipzen A."/>
            <person name="Logrieco A.F."/>
            <person name="MacCabe A."/>
            <person name="Maekelae M.R."/>
            <person name="Malavazi I."/>
            <person name="Melin P."/>
            <person name="Meyer V."/>
            <person name="Mielnichuk N."/>
            <person name="Miskei M."/>
            <person name="Molnar A.P."/>
            <person name="Mule G."/>
            <person name="Ngan C.Y."/>
            <person name="Orejas M."/>
            <person name="Orosz E."/>
            <person name="Ouedraogo J.P."/>
            <person name="Overkamp K.M."/>
            <person name="Park H.-S."/>
            <person name="Perrone G."/>
            <person name="Piumi F."/>
            <person name="Punt P.J."/>
            <person name="Ram A.F."/>
            <person name="Ramon A."/>
            <person name="Rauscher S."/>
            <person name="Record E."/>
            <person name="Riano-Pachon D.M."/>
            <person name="Robert V."/>
            <person name="Roehrig J."/>
            <person name="Ruller R."/>
            <person name="Salamov A."/>
            <person name="Salih N.S."/>
            <person name="Samson R.A."/>
            <person name="Sandor E."/>
            <person name="Sanguinetti M."/>
            <person name="Schuetze T."/>
            <person name="Sepcic K."/>
            <person name="Shelest E."/>
            <person name="Sherlock G."/>
            <person name="Sophianopoulou V."/>
            <person name="Squina F.M."/>
            <person name="Sun H."/>
            <person name="Susca A."/>
            <person name="Todd R.B."/>
            <person name="Tsang A."/>
            <person name="Unkles S.E."/>
            <person name="van de Wiele N."/>
            <person name="van Rossen-Uffink D."/>
            <person name="Oliveira J.V."/>
            <person name="Vesth T.C."/>
            <person name="Visser J."/>
            <person name="Yu J.-H."/>
            <person name="Zhou M."/>
            <person name="Andersen M.R."/>
            <person name="Archer D.B."/>
            <person name="Baker S.E."/>
            <person name="Benoit I."/>
            <person name="Brakhage A.A."/>
            <person name="Braus G.H."/>
            <person name="Fischer R."/>
            <person name="Frisvad J.C."/>
            <person name="Goldman G.H."/>
            <person name="Houbraken J."/>
            <person name="Oakley B."/>
            <person name="Pocsi I."/>
            <person name="Scazzocchio C."/>
            <person name="Seiboth B."/>
            <person name="vanKuyk P.A."/>
            <person name="Wortman J."/>
            <person name="Dyer P.S."/>
            <person name="Grigoriev I.V."/>
        </authorList>
    </citation>
    <scope>NUCLEOTIDE SEQUENCE [LARGE SCALE GENOMIC DNA]</scope>
    <source>
        <strain evidence="2">CBS 593.65</strain>
    </source>
</reference>